<keyword evidence="3" id="KW-1185">Reference proteome</keyword>
<feature type="compositionally biased region" description="Acidic residues" evidence="1">
    <location>
        <begin position="153"/>
        <end position="162"/>
    </location>
</feature>
<organism evidence="2 3">
    <name type="scientific">Lithocarpus litseifolius</name>
    <dbReference type="NCBI Taxonomy" id="425828"/>
    <lineage>
        <taxon>Eukaryota</taxon>
        <taxon>Viridiplantae</taxon>
        <taxon>Streptophyta</taxon>
        <taxon>Embryophyta</taxon>
        <taxon>Tracheophyta</taxon>
        <taxon>Spermatophyta</taxon>
        <taxon>Magnoliopsida</taxon>
        <taxon>eudicotyledons</taxon>
        <taxon>Gunneridae</taxon>
        <taxon>Pentapetalae</taxon>
        <taxon>rosids</taxon>
        <taxon>fabids</taxon>
        <taxon>Fagales</taxon>
        <taxon>Fagaceae</taxon>
        <taxon>Lithocarpus</taxon>
    </lineage>
</organism>
<reference evidence="2 3" key="1">
    <citation type="submission" date="2024-01" db="EMBL/GenBank/DDBJ databases">
        <title>A telomere-to-telomere, gap-free genome of sweet tea (Lithocarpus litseifolius).</title>
        <authorList>
            <person name="Zhou J."/>
        </authorList>
    </citation>
    <scope>NUCLEOTIDE SEQUENCE [LARGE SCALE GENOMIC DNA]</scope>
    <source>
        <strain evidence="2">Zhou-2022a</strain>
        <tissue evidence="2">Leaf</tissue>
    </source>
</reference>
<accession>A0AAW2D2Q1</accession>
<evidence type="ECO:0000313" key="3">
    <source>
        <dbReference type="Proteomes" id="UP001459277"/>
    </source>
</evidence>
<dbReference type="Proteomes" id="UP001459277">
    <property type="component" value="Unassembled WGS sequence"/>
</dbReference>
<dbReference type="AlphaFoldDB" id="A0AAW2D2Q1"/>
<evidence type="ECO:0000313" key="2">
    <source>
        <dbReference type="EMBL" id="KAL0004867.1"/>
    </source>
</evidence>
<dbReference type="EMBL" id="JAZDWU010000004">
    <property type="protein sequence ID" value="KAL0004867.1"/>
    <property type="molecule type" value="Genomic_DNA"/>
</dbReference>
<evidence type="ECO:0000256" key="1">
    <source>
        <dbReference type="SAM" id="MobiDB-lite"/>
    </source>
</evidence>
<gene>
    <name evidence="2" type="ORF">SO802_012428</name>
</gene>
<feature type="region of interest" description="Disordered" evidence="1">
    <location>
        <begin position="144"/>
        <end position="183"/>
    </location>
</feature>
<protein>
    <submittedName>
        <fullName evidence="2">Uncharacterized protein</fullName>
    </submittedName>
</protein>
<comment type="caution">
    <text evidence="2">The sequence shown here is derived from an EMBL/GenBank/DDBJ whole genome shotgun (WGS) entry which is preliminary data.</text>
</comment>
<proteinExistence type="predicted"/>
<name>A0AAW2D2Q1_9ROSI</name>
<sequence>MRVLYLVERVCYQLVGEDVPRVSMDPPQFILAPLSITDAEYQRNGIPYAGRLVDDLYYDEFNETCLMPSLIQEVDFASGGPVDPLHLPWFVYAYGLNGFAWERAVGCNTNFIGYLFPEEEHEELIWLAGNLKLEVSEYSRGIYDPEGFAHPGDDDDDDEGGDDGGAGGSKTTLSYQPRKRHHQ</sequence>